<dbReference type="InterPro" id="IPR053842">
    <property type="entry name" value="NikA-like"/>
</dbReference>
<name>A0A546XDT7_AGRTU</name>
<organism evidence="2 3">
    <name type="scientific">Agrobacterium tumefaciens</name>
    <dbReference type="NCBI Taxonomy" id="358"/>
    <lineage>
        <taxon>Bacteria</taxon>
        <taxon>Pseudomonadati</taxon>
        <taxon>Pseudomonadota</taxon>
        <taxon>Alphaproteobacteria</taxon>
        <taxon>Hyphomicrobiales</taxon>
        <taxon>Rhizobiaceae</taxon>
        <taxon>Rhizobium/Agrobacterium group</taxon>
        <taxon>Agrobacterium</taxon>
        <taxon>Agrobacterium tumefaciens complex</taxon>
    </lineage>
</organism>
<dbReference type="EMBL" id="SGOE01000014">
    <property type="protein sequence ID" value="TRA98912.1"/>
    <property type="molecule type" value="Genomic_DNA"/>
</dbReference>
<dbReference type="Proteomes" id="UP000317023">
    <property type="component" value="Unassembled WGS sequence"/>
</dbReference>
<evidence type="ECO:0000313" key="2">
    <source>
        <dbReference type="EMBL" id="TRA98912.1"/>
    </source>
</evidence>
<sequence>MTERPKARSAGGRPRKALDEKRTERLSGVRLTAAERAHVEAQAARAGLPVAEFARRAVLGIKIAPARAAADDRAIAEVNRVGVNLAQILKALHFGRGIPNDIADTMAEVRAALERLAHDGP</sequence>
<dbReference type="Pfam" id="PF21983">
    <property type="entry name" value="NikA-like"/>
    <property type="match status" value="1"/>
</dbReference>
<evidence type="ECO:0000256" key="1">
    <source>
        <dbReference type="SAM" id="MobiDB-lite"/>
    </source>
</evidence>
<dbReference type="RefSeq" id="WP_142860256.1">
    <property type="nucleotide sequence ID" value="NZ_SGOE01000014.1"/>
</dbReference>
<accession>A0A546XDT7</accession>
<gene>
    <name evidence="2" type="ORF">EXN61_26920</name>
</gene>
<evidence type="ECO:0000313" key="3">
    <source>
        <dbReference type="Proteomes" id="UP000317023"/>
    </source>
</evidence>
<protein>
    <submittedName>
        <fullName evidence="2">Plasmid mobilization relaxosome protein MobC</fullName>
    </submittedName>
</protein>
<dbReference type="AlphaFoldDB" id="A0A546XDT7"/>
<proteinExistence type="predicted"/>
<feature type="region of interest" description="Disordered" evidence="1">
    <location>
        <begin position="1"/>
        <end position="24"/>
    </location>
</feature>
<reference evidence="2 3" key="1">
    <citation type="journal article" date="2019" name="Appl. Microbiol. Biotechnol.">
        <title>Differential efficiency of wild type rhizogenic strains for rol gene transformation of plants.</title>
        <authorList>
            <person name="Desmet S."/>
            <person name="De Keyser E."/>
            <person name="Van Vaerenbergh J."/>
            <person name="Baeyen S."/>
            <person name="Van Huylenbroeck J."/>
            <person name="Geelen D."/>
            <person name="Dhooghe E."/>
        </authorList>
    </citation>
    <scope>NUCLEOTIDE SEQUENCE [LARGE SCALE GENOMIC DNA]</scope>
    <source>
        <strain evidence="2 3">MAFF210266</strain>
    </source>
</reference>
<comment type="caution">
    <text evidence="2">The sequence shown here is derived from an EMBL/GenBank/DDBJ whole genome shotgun (WGS) entry which is preliminary data.</text>
</comment>